<comment type="caution">
    <text evidence="4">The sequence shown here is derived from an EMBL/GenBank/DDBJ whole genome shotgun (WGS) entry which is preliminary data.</text>
</comment>
<dbReference type="GO" id="GO:0032580">
    <property type="term" value="C:Golgi cisterna membrane"/>
    <property type="evidence" value="ECO:0007669"/>
    <property type="project" value="UniProtKB-SubCell"/>
</dbReference>
<dbReference type="CDD" id="cd11301">
    <property type="entry name" value="Fut1_Fut2_like"/>
    <property type="match status" value="1"/>
</dbReference>
<reference evidence="4 5" key="1">
    <citation type="submission" date="2019-05" db="EMBL/GenBank/DDBJ databases">
        <title>Another draft genome of Portunus trituberculatus and its Hox gene families provides insights of decapod evolution.</title>
        <authorList>
            <person name="Jeong J.-H."/>
            <person name="Song I."/>
            <person name="Kim S."/>
            <person name="Choi T."/>
            <person name="Kim D."/>
            <person name="Ryu S."/>
            <person name="Kim W."/>
        </authorList>
    </citation>
    <scope>NUCLEOTIDE SEQUENCE [LARGE SCALE GENOMIC DNA]</scope>
    <source>
        <tissue evidence="4">Muscle</tissue>
    </source>
</reference>
<proteinExistence type="inferred from homology"/>
<organism evidence="4 5">
    <name type="scientific">Portunus trituberculatus</name>
    <name type="common">Swimming crab</name>
    <name type="synonym">Neptunus trituberculatus</name>
    <dbReference type="NCBI Taxonomy" id="210409"/>
    <lineage>
        <taxon>Eukaryota</taxon>
        <taxon>Metazoa</taxon>
        <taxon>Ecdysozoa</taxon>
        <taxon>Arthropoda</taxon>
        <taxon>Crustacea</taxon>
        <taxon>Multicrustacea</taxon>
        <taxon>Malacostraca</taxon>
        <taxon>Eumalacostraca</taxon>
        <taxon>Eucarida</taxon>
        <taxon>Decapoda</taxon>
        <taxon>Pleocyemata</taxon>
        <taxon>Brachyura</taxon>
        <taxon>Eubrachyura</taxon>
        <taxon>Portunoidea</taxon>
        <taxon>Portunidae</taxon>
        <taxon>Portuninae</taxon>
        <taxon>Portunus</taxon>
    </lineage>
</organism>
<accession>A0A5B7ETA1</accession>
<evidence type="ECO:0000256" key="3">
    <source>
        <dbReference type="RuleBase" id="RU363129"/>
    </source>
</evidence>
<dbReference type="OrthoDB" id="10010525at2759"/>
<keyword evidence="3" id="KW-0735">Signal-anchor</keyword>
<keyword evidence="3" id="KW-0812">Transmembrane</keyword>
<comment type="subcellular location">
    <subcellularLocation>
        <location evidence="3">Golgi apparatus</location>
        <location evidence="3">Golgi stack membrane</location>
        <topology evidence="3">Single-pass type II membrane protein</topology>
    </subcellularLocation>
</comment>
<evidence type="ECO:0000256" key="1">
    <source>
        <dbReference type="ARBA" id="ARBA00022676"/>
    </source>
</evidence>
<name>A0A5B7ETA1_PORTR</name>
<keyword evidence="3" id="KW-0325">Glycoprotein</keyword>
<dbReference type="Pfam" id="PF01531">
    <property type="entry name" value="Glyco_transf_11"/>
    <property type="match status" value="1"/>
</dbReference>
<dbReference type="UniPathway" id="UPA00378"/>
<evidence type="ECO:0000313" key="5">
    <source>
        <dbReference type="Proteomes" id="UP000324222"/>
    </source>
</evidence>
<dbReference type="Gene3D" id="3.40.50.11350">
    <property type="match status" value="1"/>
</dbReference>
<gene>
    <name evidence="4" type="primary">FUT2</name>
    <name evidence="4" type="ORF">E2C01_029906</name>
</gene>
<sequence>MWMLAQHFSIIRASYRIRAELQQEARRFLERARHGRGRNVTFVGLHIRRGDYVNFIKNFHNCSLPGPEFYEAAINHYRASLADPLFVVTSDDLPHARHHLHRHPDVVFSDLRTAEGDMALLAACSHSIMTVGSFGFWSSFLAGGHVVYPLVNGCSKTPFMHPDSLGSRGFENWLPLMVESRGSDGS</sequence>
<dbReference type="InterPro" id="IPR002516">
    <property type="entry name" value="Glyco_trans_11"/>
</dbReference>
<evidence type="ECO:0000256" key="2">
    <source>
        <dbReference type="ARBA" id="ARBA00022679"/>
    </source>
</evidence>
<dbReference type="GO" id="GO:0008107">
    <property type="term" value="F:galactoside 2-alpha-L-fucosyltransferase activity"/>
    <property type="evidence" value="ECO:0007669"/>
    <property type="project" value="InterPro"/>
</dbReference>
<keyword evidence="3" id="KW-0333">Golgi apparatus</keyword>
<keyword evidence="2 3" id="KW-0808">Transferase</keyword>
<keyword evidence="1 3" id="KW-0328">Glycosyltransferase</keyword>
<dbReference type="PANTHER" id="PTHR11927:SF9">
    <property type="entry name" value="L-FUCOSYLTRANSFERASE"/>
    <property type="match status" value="1"/>
</dbReference>
<dbReference type="Proteomes" id="UP000324222">
    <property type="component" value="Unassembled WGS sequence"/>
</dbReference>
<comment type="similarity">
    <text evidence="3">Belongs to the glycosyltransferase 11 family.</text>
</comment>
<dbReference type="GO" id="GO:0005975">
    <property type="term" value="P:carbohydrate metabolic process"/>
    <property type="evidence" value="ECO:0007669"/>
    <property type="project" value="InterPro"/>
</dbReference>
<comment type="pathway">
    <text evidence="3">Protein modification; protein glycosylation.</text>
</comment>
<dbReference type="EMBL" id="VSRR010003521">
    <property type="protein sequence ID" value="MPC36448.1"/>
    <property type="molecule type" value="Genomic_DNA"/>
</dbReference>
<dbReference type="EC" id="2.4.1.-" evidence="3"/>
<protein>
    <recommendedName>
        <fullName evidence="3">L-Fucosyltransferase</fullName>
        <ecNumber evidence="3">2.4.1.-</ecNumber>
    </recommendedName>
</protein>
<dbReference type="PANTHER" id="PTHR11927">
    <property type="entry name" value="GALACTOSIDE 2-L-FUCOSYLTRANSFERASE"/>
    <property type="match status" value="1"/>
</dbReference>
<dbReference type="AlphaFoldDB" id="A0A5B7ETA1"/>
<evidence type="ECO:0000313" key="4">
    <source>
        <dbReference type="EMBL" id="MPC36448.1"/>
    </source>
</evidence>
<keyword evidence="5" id="KW-1185">Reference proteome</keyword>